<dbReference type="RefSeq" id="XP_013264060.1">
    <property type="nucleotide sequence ID" value="XM_013408606.1"/>
</dbReference>
<name>A0A072Q0Q3_9EURO</name>
<keyword evidence="2" id="KW-1185">Reference proteome</keyword>
<dbReference type="Gene3D" id="3.30.230.90">
    <property type="match status" value="1"/>
</dbReference>
<accession>A0A072Q0Q3</accession>
<dbReference type="AlphaFoldDB" id="A0A072Q0Q3"/>
<comment type="caution">
    <text evidence="1">The sequence shown here is derived from an EMBL/GenBank/DDBJ whole genome shotgun (WGS) entry which is preliminary data.</text>
</comment>
<dbReference type="Pfam" id="PF10178">
    <property type="entry name" value="PAC3"/>
    <property type="match status" value="1"/>
</dbReference>
<dbReference type="OrthoDB" id="5593278at2759"/>
<dbReference type="InterPro" id="IPR018788">
    <property type="entry name" value="Proteasome_assmbl_chp_3"/>
</dbReference>
<protein>
    <submittedName>
        <fullName evidence="1">Uncharacterized protein</fullName>
    </submittedName>
</protein>
<dbReference type="EMBL" id="AMGV01000002">
    <property type="protein sequence ID" value="KEF61470.1"/>
    <property type="molecule type" value="Genomic_DNA"/>
</dbReference>
<proteinExistence type="predicted"/>
<evidence type="ECO:0000313" key="2">
    <source>
        <dbReference type="Proteomes" id="UP000027920"/>
    </source>
</evidence>
<dbReference type="HOGENOM" id="CLU_138059_0_0_1"/>
<dbReference type="GeneID" id="25277976"/>
<dbReference type="STRING" id="1182545.A0A072Q0Q3"/>
<dbReference type="Proteomes" id="UP000027920">
    <property type="component" value="Unassembled WGS sequence"/>
</dbReference>
<dbReference type="PANTHER" id="PTHR31051:SF1">
    <property type="entry name" value="PROTEASOME ASSEMBLY CHAPERONE 3"/>
    <property type="match status" value="1"/>
</dbReference>
<dbReference type="VEuPathDB" id="FungiDB:A1O9_03036"/>
<dbReference type="PANTHER" id="PTHR31051">
    <property type="entry name" value="PROTEASOME ASSEMBLY CHAPERONE 3"/>
    <property type="match status" value="1"/>
</dbReference>
<evidence type="ECO:0000313" key="1">
    <source>
        <dbReference type="EMBL" id="KEF61470.1"/>
    </source>
</evidence>
<reference evidence="1 2" key="1">
    <citation type="submission" date="2013-03" db="EMBL/GenBank/DDBJ databases">
        <title>The Genome Sequence of Exophiala aquamarina CBS 119918.</title>
        <authorList>
            <consortium name="The Broad Institute Genomics Platform"/>
            <person name="Cuomo C."/>
            <person name="de Hoog S."/>
            <person name="Gorbushina A."/>
            <person name="Walker B."/>
            <person name="Young S.K."/>
            <person name="Zeng Q."/>
            <person name="Gargeya S."/>
            <person name="Fitzgerald M."/>
            <person name="Haas B."/>
            <person name="Abouelleil A."/>
            <person name="Allen A.W."/>
            <person name="Alvarado L."/>
            <person name="Arachchi H.M."/>
            <person name="Berlin A.M."/>
            <person name="Chapman S.B."/>
            <person name="Gainer-Dewar J."/>
            <person name="Goldberg J."/>
            <person name="Griggs A."/>
            <person name="Gujja S."/>
            <person name="Hansen M."/>
            <person name="Howarth C."/>
            <person name="Imamovic A."/>
            <person name="Ireland A."/>
            <person name="Larimer J."/>
            <person name="McCowan C."/>
            <person name="Murphy C."/>
            <person name="Pearson M."/>
            <person name="Poon T.W."/>
            <person name="Priest M."/>
            <person name="Roberts A."/>
            <person name="Saif S."/>
            <person name="Shea T."/>
            <person name="Sisk P."/>
            <person name="Sykes S."/>
            <person name="Wortman J."/>
            <person name="Nusbaum C."/>
            <person name="Birren B."/>
        </authorList>
    </citation>
    <scope>NUCLEOTIDE SEQUENCE [LARGE SCALE GENOMIC DNA]</scope>
    <source>
        <strain evidence="1 2">CBS 119918</strain>
    </source>
</reference>
<dbReference type="InterPro" id="IPR053720">
    <property type="entry name" value="Psm_Assembly_Chaperone"/>
</dbReference>
<gene>
    <name evidence="1" type="ORF">A1O9_03036</name>
</gene>
<sequence>MDDSKVTIPFPASTRQVVGEVNGVKTDVMSISFADKIMITVTQDGRLAQWITVPLLSDNPTQSDPYFQTIQSEDALVPSARFQPRTLLGAGGSDRETMGQLYASQIATAIATKSPEESRSLMLGLGLAKAEMDRDVFLQIIDLVLKVL</sequence>
<dbReference type="GO" id="GO:0043248">
    <property type="term" value="P:proteasome assembly"/>
    <property type="evidence" value="ECO:0007669"/>
    <property type="project" value="InterPro"/>
</dbReference>
<organism evidence="1 2">
    <name type="scientific">Exophiala aquamarina CBS 119918</name>
    <dbReference type="NCBI Taxonomy" id="1182545"/>
    <lineage>
        <taxon>Eukaryota</taxon>
        <taxon>Fungi</taxon>
        <taxon>Dikarya</taxon>
        <taxon>Ascomycota</taxon>
        <taxon>Pezizomycotina</taxon>
        <taxon>Eurotiomycetes</taxon>
        <taxon>Chaetothyriomycetidae</taxon>
        <taxon>Chaetothyriales</taxon>
        <taxon>Herpotrichiellaceae</taxon>
        <taxon>Exophiala</taxon>
    </lineage>
</organism>